<reference evidence="2" key="1">
    <citation type="submission" date="2023-10" db="EMBL/GenBank/DDBJ databases">
        <title>Genome assembly of Pristionchus species.</title>
        <authorList>
            <person name="Yoshida K."/>
            <person name="Sommer R.J."/>
        </authorList>
    </citation>
    <scope>NUCLEOTIDE SEQUENCE</scope>
    <source>
        <strain evidence="2">RS5133</strain>
    </source>
</reference>
<feature type="compositionally biased region" description="Low complexity" evidence="1">
    <location>
        <begin position="40"/>
        <end position="51"/>
    </location>
</feature>
<organism evidence="2 3">
    <name type="scientific">Pristionchus fissidentatus</name>
    <dbReference type="NCBI Taxonomy" id="1538716"/>
    <lineage>
        <taxon>Eukaryota</taxon>
        <taxon>Metazoa</taxon>
        <taxon>Ecdysozoa</taxon>
        <taxon>Nematoda</taxon>
        <taxon>Chromadorea</taxon>
        <taxon>Rhabditida</taxon>
        <taxon>Rhabditina</taxon>
        <taxon>Diplogasteromorpha</taxon>
        <taxon>Diplogasteroidea</taxon>
        <taxon>Neodiplogasteridae</taxon>
        <taxon>Pristionchus</taxon>
    </lineage>
</organism>
<comment type="caution">
    <text evidence="2">The sequence shown here is derived from an EMBL/GenBank/DDBJ whole genome shotgun (WGS) entry which is preliminary data.</text>
</comment>
<gene>
    <name evidence="2" type="ORF">PFISCL1PPCAC_27655</name>
</gene>
<feature type="region of interest" description="Disordered" evidence="1">
    <location>
        <begin position="27"/>
        <end position="59"/>
    </location>
</feature>
<dbReference type="Proteomes" id="UP001432322">
    <property type="component" value="Unassembled WGS sequence"/>
</dbReference>
<accession>A0AAV5X1F0</accession>
<protein>
    <submittedName>
        <fullName evidence="2">Uncharacterized protein</fullName>
    </submittedName>
</protein>
<dbReference type="EMBL" id="BTSY01000007">
    <property type="protein sequence ID" value="GMT36358.1"/>
    <property type="molecule type" value="Genomic_DNA"/>
</dbReference>
<dbReference type="AlphaFoldDB" id="A0AAV5X1F0"/>
<evidence type="ECO:0000313" key="2">
    <source>
        <dbReference type="EMBL" id="GMT36358.1"/>
    </source>
</evidence>
<evidence type="ECO:0000256" key="1">
    <source>
        <dbReference type="SAM" id="MobiDB-lite"/>
    </source>
</evidence>
<keyword evidence="3" id="KW-1185">Reference proteome</keyword>
<evidence type="ECO:0000313" key="3">
    <source>
        <dbReference type="Proteomes" id="UP001432322"/>
    </source>
</evidence>
<proteinExistence type="predicted"/>
<sequence length="153" mass="17065">LLLPQFPPSFINDVVRSRRFLRCSHRPGHLVQQQSHSGRRPLAASRSAAPLPHRHRSPRPGMRVLGLLSLQATQVHSPQLLSTLLPHIPSIPNTLTILKSTITLVPFLHSPSIPLPQSTTSLHSTIRSLQSTTIPSGMRHVITSSLRKRFFVR</sequence>
<name>A0AAV5X1F0_9BILA</name>
<feature type="non-terminal residue" evidence="2">
    <location>
        <position position="1"/>
    </location>
</feature>